<gene>
    <name evidence="2" type="ORF">MHI_LOCUS521206</name>
</gene>
<comment type="caution">
    <text evidence="2">The sequence shown here is derived from an EMBL/GenBank/DDBJ whole genome shotgun (WGS) entry which is preliminary data.</text>
</comment>
<name>A0A6V7H716_9HYME</name>
<protein>
    <submittedName>
        <fullName evidence="2">Uncharacterized protein</fullName>
    </submittedName>
</protein>
<proteinExistence type="predicted"/>
<dbReference type="OrthoDB" id="10410218at2759"/>
<evidence type="ECO:0000256" key="1">
    <source>
        <dbReference type="SAM" id="MobiDB-lite"/>
    </source>
</evidence>
<dbReference type="EMBL" id="CAJDYZ010008200">
    <property type="protein sequence ID" value="CAD1475119.1"/>
    <property type="molecule type" value="Genomic_DNA"/>
</dbReference>
<dbReference type="AlphaFoldDB" id="A0A6V7H716"/>
<evidence type="ECO:0000313" key="2">
    <source>
        <dbReference type="EMBL" id="CAD1475119.1"/>
    </source>
</evidence>
<feature type="compositionally biased region" description="Basic and acidic residues" evidence="1">
    <location>
        <begin position="52"/>
        <end position="63"/>
    </location>
</feature>
<sequence length="93" mass="10521">MTRLVTQEGKREKGREVGDSMELWQVEDGRPPWAAIVVSNLPADIRCRQSTRDNCESTEERRHPTMRSAISARAGNEFGEAAKKQYPEDPMCA</sequence>
<evidence type="ECO:0000313" key="3">
    <source>
        <dbReference type="Proteomes" id="UP000752696"/>
    </source>
</evidence>
<reference evidence="2" key="1">
    <citation type="submission" date="2020-07" db="EMBL/GenBank/DDBJ databases">
        <authorList>
            <person name="Nazaruddin N."/>
        </authorList>
    </citation>
    <scope>NUCLEOTIDE SEQUENCE</scope>
</reference>
<accession>A0A6V7H716</accession>
<organism evidence="2 3">
    <name type="scientific">Heterotrigona itama</name>
    <dbReference type="NCBI Taxonomy" id="395501"/>
    <lineage>
        <taxon>Eukaryota</taxon>
        <taxon>Metazoa</taxon>
        <taxon>Ecdysozoa</taxon>
        <taxon>Arthropoda</taxon>
        <taxon>Hexapoda</taxon>
        <taxon>Insecta</taxon>
        <taxon>Pterygota</taxon>
        <taxon>Neoptera</taxon>
        <taxon>Endopterygota</taxon>
        <taxon>Hymenoptera</taxon>
        <taxon>Apocrita</taxon>
        <taxon>Aculeata</taxon>
        <taxon>Apoidea</taxon>
        <taxon>Anthophila</taxon>
        <taxon>Apidae</taxon>
        <taxon>Heterotrigona</taxon>
    </lineage>
</organism>
<keyword evidence="3" id="KW-1185">Reference proteome</keyword>
<dbReference type="Proteomes" id="UP000752696">
    <property type="component" value="Unassembled WGS sequence"/>
</dbReference>
<feature type="region of interest" description="Disordered" evidence="1">
    <location>
        <begin position="52"/>
        <end position="93"/>
    </location>
</feature>